<evidence type="ECO:0000313" key="2">
    <source>
        <dbReference type="Proteomes" id="UP000886829"/>
    </source>
</evidence>
<dbReference type="EMBL" id="DXEV01000033">
    <property type="protein sequence ID" value="HIX56195.1"/>
    <property type="molecule type" value="Genomic_DNA"/>
</dbReference>
<reference evidence="1" key="1">
    <citation type="journal article" date="2021" name="PeerJ">
        <title>Extensive microbial diversity within the chicken gut microbiome revealed by metagenomics and culture.</title>
        <authorList>
            <person name="Gilroy R."/>
            <person name="Ravi A."/>
            <person name="Getino M."/>
            <person name="Pursley I."/>
            <person name="Horton D.L."/>
            <person name="Alikhan N.F."/>
            <person name="Baker D."/>
            <person name="Gharbi K."/>
            <person name="Hall N."/>
            <person name="Watson M."/>
            <person name="Adriaenssens E.M."/>
            <person name="Foster-Nyarko E."/>
            <person name="Jarju S."/>
            <person name="Secka A."/>
            <person name="Antonio M."/>
            <person name="Oren A."/>
            <person name="Chaudhuri R.R."/>
            <person name="La Ragione R."/>
            <person name="Hildebrand F."/>
            <person name="Pallen M.J."/>
        </authorList>
    </citation>
    <scope>NUCLEOTIDE SEQUENCE</scope>
    <source>
        <strain evidence="1">USASDec5-558</strain>
    </source>
</reference>
<gene>
    <name evidence="1" type="ORF">H9850_01830</name>
</gene>
<dbReference type="Proteomes" id="UP000886829">
    <property type="component" value="Unassembled WGS sequence"/>
</dbReference>
<sequence length="100" mass="11470">MKATPEQIAAAENMINRTIKISSDVGLRAFVSPRYCGEYDGKLIFAFEHSKEISEAQAKRLYAYPKYAMVDLNYPDKFYVGSEIERHLQQLEKSKSTDNN</sequence>
<reference evidence="1" key="2">
    <citation type="submission" date="2021-04" db="EMBL/GenBank/DDBJ databases">
        <authorList>
            <person name="Gilroy R."/>
        </authorList>
    </citation>
    <scope>NUCLEOTIDE SEQUENCE</scope>
    <source>
        <strain evidence="1">USASDec5-558</strain>
    </source>
</reference>
<accession>A0A9D1WBN0</accession>
<evidence type="ECO:0000313" key="1">
    <source>
        <dbReference type="EMBL" id="HIX56195.1"/>
    </source>
</evidence>
<protein>
    <submittedName>
        <fullName evidence="1">Uncharacterized protein</fullName>
    </submittedName>
</protein>
<organism evidence="1 2">
    <name type="scientific">Candidatus Anaerobiospirillum pullistercoris</name>
    <dbReference type="NCBI Taxonomy" id="2838452"/>
    <lineage>
        <taxon>Bacteria</taxon>
        <taxon>Pseudomonadati</taxon>
        <taxon>Pseudomonadota</taxon>
        <taxon>Gammaproteobacteria</taxon>
        <taxon>Aeromonadales</taxon>
        <taxon>Succinivibrionaceae</taxon>
        <taxon>Anaerobiospirillum</taxon>
    </lineage>
</organism>
<dbReference type="AlphaFoldDB" id="A0A9D1WBN0"/>
<name>A0A9D1WBN0_9GAMM</name>
<proteinExistence type="predicted"/>
<comment type="caution">
    <text evidence="1">The sequence shown here is derived from an EMBL/GenBank/DDBJ whole genome shotgun (WGS) entry which is preliminary data.</text>
</comment>